<dbReference type="InterPro" id="IPR016024">
    <property type="entry name" value="ARM-type_fold"/>
</dbReference>
<feature type="coiled-coil region" evidence="2">
    <location>
        <begin position="76"/>
        <end position="136"/>
    </location>
</feature>
<evidence type="ECO:0000256" key="1">
    <source>
        <dbReference type="ARBA" id="ARBA00023054"/>
    </source>
</evidence>
<feature type="compositionally biased region" description="Acidic residues" evidence="3">
    <location>
        <begin position="263"/>
        <end position="281"/>
    </location>
</feature>
<evidence type="ECO:0000259" key="4">
    <source>
        <dbReference type="Pfam" id="PF15739"/>
    </source>
</evidence>
<feature type="domain" description="Translin-associated factor X-interacting protein 1 N-terminal" evidence="4">
    <location>
        <begin position="34"/>
        <end position="137"/>
    </location>
</feature>
<dbReference type="Pfam" id="PF13838">
    <property type="entry name" value="Clathrin_H_link"/>
    <property type="match status" value="1"/>
</dbReference>
<comment type="caution">
    <text evidence="5">The sequence shown here is derived from an EMBL/GenBank/DDBJ whole genome shotgun (WGS) entry which is preliminary data.</text>
</comment>
<evidence type="ECO:0000313" key="5">
    <source>
        <dbReference type="EMBL" id="KAK5612380.1"/>
    </source>
</evidence>
<dbReference type="InterPro" id="IPR012331">
    <property type="entry name" value="Clathrin_H-chain_linker"/>
</dbReference>
<feature type="coiled-coil region" evidence="2">
    <location>
        <begin position="190"/>
        <end position="217"/>
    </location>
</feature>
<evidence type="ECO:0000256" key="3">
    <source>
        <dbReference type="SAM" id="MobiDB-lite"/>
    </source>
</evidence>
<evidence type="ECO:0000313" key="6">
    <source>
        <dbReference type="Proteomes" id="UP001311232"/>
    </source>
</evidence>
<dbReference type="Gene3D" id="1.25.40.30">
    <property type="match status" value="1"/>
</dbReference>
<dbReference type="AlphaFoldDB" id="A0AAV9RTV9"/>
<dbReference type="Pfam" id="PF15739">
    <property type="entry name" value="TSNAXIP1_N"/>
    <property type="match status" value="1"/>
</dbReference>
<reference evidence="5 6" key="1">
    <citation type="submission" date="2021-06" db="EMBL/GenBank/DDBJ databases">
        <authorList>
            <person name="Palmer J.M."/>
        </authorList>
    </citation>
    <scope>NUCLEOTIDE SEQUENCE [LARGE SCALE GENOMIC DNA]</scope>
    <source>
        <strain evidence="5 6">MEX-2019</strain>
        <tissue evidence="5">Muscle</tissue>
    </source>
</reference>
<sequence>MNKGQNDHEKTEINSLVDTAQCENDSRFFQSVNEFIDEEKKYLQCPDEGADELRYIIYRSVFNKVIGRAAAYRRLLLAIKAEYDDTIRELKRREDEAAAASSGSHLQSLLSCQRWVAQITDRISVLQSQTAELQEEVRRQKCTTPSRLVPGLTVAQSEDPEFLQVLLEDLQTQREVLLDRKSQCVPVEVQSEHNSELQKAENQRDHLRAQNHRLMTRCKRLKFVWNHLMSWEETGQKVPLEDLLGSTIQNIQMISSESLQNQDMDEDSCCNDAELSEDEEPTGVNESKLLSDHLDRFLELFEAAQYEAAALHAARSPGGVLRNSDTMEMFEGVHGPPASTPPALLFFRALLVTAATGNRVSGDVSLQGVSCALQHGDMQLITHAVTQNKLTFTEKLGDFLSEHAQKNPGAADLCLTLATMIYEACRIHQKTALSMCRRGLIHSAAEFMKQQLSAEECMWVLSCSPSLSLLQLLTVSQRGQAAILSVGGACASMLADPQQHRLALQLLDGFMSRGPDVLEDVILEDSSSSVDVWDQVACYCSDLKRDDLSQAVRSVLLDQNGTGDRSPDLEGARLTEHIFL</sequence>
<accession>A0AAV9RTV9</accession>
<evidence type="ECO:0000256" key="2">
    <source>
        <dbReference type="SAM" id="Coils"/>
    </source>
</evidence>
<dbReference type="EMBL" id="JAHHUM010001443">
    <property type="protein sequence ID" value="KAK5612380.1"/>
    <property type="molecule type" value="Genomic_DNA"/>
</dbReference>
<gene>
    <name evidence="5" type="ORF">CRENBAI_006997</name>
</gene>
<dbReference type="PANTHER" id="PTHR10292">
    <property type="entry name" value="CLATHRIN HEAVY CHAIN RELATED"/>
    <property type="match status" value="1"/>
</dbReference>
<dbReference type="InterPro" id="IPR032755">
    <property type="entry name" value="TSNAXIP1_N"/>
</dbReference>
<dbReference type="PANTHER" id="PTHR10292:SF11">
    <property type="entry name" value="CLATHRIN HEAVY CHAIN LINKER DOMAIN-CONTAINING PROTEIN 1"/>
    <property type="match status" value="1"/>
</dbReference>
<dbReference type="SUPFAM" id="SSF48371">
    <property type="entry name" value="ARM repeat"/>
    <property type="match status" value="1"/>
</dbReference>
<proteinExistence type="predicted"/>
<protein>
    <recommendedName>
        <fullName evidence="4">Translin-associated factor X-interacting protein 1 N-terminal domain-containing protein</fullName>
    </recommendedName>
</protein>
<name>A0AAV9RTV9_9TELE</name>
<keyword evidence="1 2" id="KW-0175">Coiled coil</keyword>
<organism evidence="5 6">
    <name type="scientific">Crenichthys baileyi</name>
    <name type="common">White River springfish</name>
    <dbReference type="NCBI Taxonomy" id="28760"/>
    <lineage>
        <taxon>Eukaryota</taxon>
        <taxon>Metazoa</taxon>
        <taxon>Chordata</taxon>
        <taxon>Craniata</taxon>
        <taxon>Vertebrata</taxon>
        <taxon>Euteleostomi</taxon>
        <taxon>Actinopterygii</taxon>
        <taxon>Neopterygii</taxon>
        <taxon>Teleostei</taxon>
        <taxon>Neoteleostei</taxon>
        <taxon>Acanthomorphata</taxon>
        <taxon>Ovalentaria</taxon>
        <taxon>Atherinomorphae</taxon>
        <taxon>Cyprinodontiformes</taxon>
        <taxon>Goodeidae</taxon>
        <taxon>Crenichthys</taxon>
    </lineage>
</organism>
<dbReference type="Proteomes" id="UP001311232">
    <property type="component" value="Unassembled WGS sequence"/>
</dbReference>
<keyword evidence="6" id="KW-1185">Reference proteome</keyword>
<feature type="region of interest" description="Disordered" evidence="3">
    <location>
        <begin position="257"/>
        <end position="285"/>
    </location>
</feature>